<dbReference type="SMART" id="SM00456">
    <property type="entry name" value="WW"/>
    <property type="match status" value="1"/>
</dbReference>
<feature type="compositionally biased region" description="Polar residues" evidence="1">
    <location>
        <begin position="470"/>
        <end position="494"/>
    </location>
</feature>
<dbReference type="Gene3D" id="2.20.70.10">
    <property type="match status" value="1"/>
</dbReference>
<dbReference type="GO" id="GO:0043130">
    <property type="term" value="F:ubiquitin binding"/>
    <property type="evidence" value="ECO:0007669"/>
    <property type="project" value="InterPro"/>
</dbReference>
<dbReference type="PROSITE" id="PS51140">
    <property type="entry name" value="CUE"/>
    <property type="match status" value="2"/>
</dbReference>
<dbReference type="SUPFAM" id="SSF46934">
    <property type="entry name" value="UBA-like"/>
    <property type="match status" value="1"/>
</dbReference>
<dbReference type="CDD" id="cd00201">
    <property type="entry name" value="WW"/>
    <property type="match status" value="1"/>
</dbReference>
<feature type="domain" description="WW" evidence="2">
    <location>
        <begin position="8"/>
        <end position="38"/>
    </location>
</feature>
<evidence type="ECO:0000313" key="4">
    <source>
        <dbReference type="EMBL" id="CAG9799409.1"/>
    </source>
</evidence>
<feature type="domain" description="CUE" evidence="3">
    <location>
        <begin position="284"/>
        <end position="327"/>
    </location>
</feature>
<accession>A0A9N9RJP7</accession>
<evidence type="ECO:0000259" key="2">
    <source>
        <dbReference type="PROSITE" id="PS50020"/>
    </source>
</evidence>
<proteinExistence type="predicted"/>
<feature type="region of interest" description="Disordered" evidence="1">
    <location>
        <begin position="414"/>
        <end position="441"/>
    </location>
</feature>
<name>A0A9N9RJP7_9DIPT</name>
<dbReference type="InterPro" id="IPR009060">
    <property type="entry name" value="UBA-like_sf"/>
</dbReference>
<dbReference type="EMBL" id="OU895877">
    <property type="protein sequence ID" value="CAG9799409.1"/>
    <property type="molecule type" value="Genomic_DNA"/>
</dbReference>
<dbReference type="InterPro" id="IPR036020">
    <property type="entry name" value="WW_dom_sf"/>
</dbReference>
<evidence type="ECO:0000259" key="3">
    <source>
        <dbReference type="PROSITE" id="PS51140"/>
    </source>
</evidence>
<dbReference type="PROSITE" id="PS50020">
    <property type="entry name" value="WW_DOMAIN_2"/>
    <property type="match status" value="1"/>
</dbReference>
<dbReference type="Pfam" id="PF00397">
    <property type="entry name" value="WW"/>
    <property type="match status" value="1"/>
</dbReference>
<keyword evidence="5" id="KW-1185">Reference proteome</keyword>
<dbReference type="PROSITE" id="PS01159">
    <property type="entry name" value="WW_DOMAIN_1"/>
    <property type="match status" value="1"/>
</dbReference>
<feature type="region of interest" description="Disordered" evidence="1">
    <location>
        <begin position="470"/>
        <end position="549"/>
    </location>
</feature>
<protein>
    <submittedName>
        <fullName evidence="4">Uncharacterized protein</fullName>
    </submittedName>
</protein>
<dbReference type="InterPro" id="IPR001202">
    <property type="entry name" value="WW_dom"/>
</dbReference>
<gene>
    <name evidence="4" type="ORF">CHIRRI_LOCUS2376</name>
</gene>
<reference evidence="4" key="1">
    <citation type="submission" date="2022-01" db="EMBL/GenBank/DDBJ databases">
        <authorList>
            <person name="King R."/>
        </authorList>
    </citation>
    <scope>NUCLEOTIDE SEQUENCE</scope>
</reference>
<evidence type="ECO:0000313" key="5">
    <source>
        <dbReference type="Proteomes" id="UP001153620"/>
    </source>
</evidence>
<dbReference type="CDD" id="cd14279">
    <property type="entry name" value="CUE"/>
    <property type="match status" value="1"/>
</dbReference>
<dbReference type="Gene3D" id="1.10.8.10">
    <property type="entry name" value="DNA helicase RuvA subunit, C-terminal domain"/>
    <property type="match status" value="1"/>
</dbReference>
<feature type="compositionally biased region" description="Basic and acidic residues" evidence="1">
    <location>
        <begin position="524"/>
        <end position="541"/>
    </location>
</feature>
<dbReference type="Proteomes" id="UP001153620">
    <property type="component" value="Chromosome 1"/>
</dbReference>
<feature type="compositionally biased region" description="Polar residues" evidence="1">
    <location>
        <begin position="72"/>
        <end position="113"/>
    </location>
</feature>
<sequence length="663" mass="73616">MDSKFDLPGWATAVDPRSGRQYFINLQEKTTSWEDPRLKYKHVYGPSIPMQTLHGSPKNVQVYPTQSYPTQAFQSHSGQSVNASPVPSTRASHYTSHTNQTVEMSSLSRSSPHTPRVGNLIKHQQMIQQQQQQQHVQETSFTSPTTMETDATVSKINSMFPTASEHHIRLLLKKYHNREAVVISALQVEKHPTHTPGPNTPPPPRSFHSTALALSAFGTPPSSSALSRKALHHLYNDHLTLNSSSINGSPILRPQSSSSYYTSGYYGSPRFGEVVKNSPKPHSSPKMKLRYLKSMFPKCEETIILDILATVDNNVQKASEQLIRMGYEKKEITPAPRLSYRKKEESSVRKQQVSEPTPPPKQKTIEEKKKLKVKLQAQYKESIPERVILMALESVDYSEDKALKILDIVLQEDRDSKQKTEKERKKGDGVEKNVSFKEPSKSVDLDKAAAIENDETMIINSDHTIITTPIESPQTDIFGSSTRTTGKSSVSSKLLQVDYDETPSDGSSNEAIISVDKRKKRQKARSDSTRSAKNESVKETNSKVSTGGSSKTFISKSIVFEENKEGNFMSIVTKSNSRGPNSSLAKGPRDDLLLADYVAWNGANPDIIGKCRIKSNGPNQFLRSERTYIPRGSSSKLCKGPQSGLAIGSIYAQTSHPANVACN</sequence>
<dbReference type="AlphaFoldDB" id="A0A9N9RJP7"/>
<dbReference type="SUPFAM" id="SSF51045">
    <property type="entry name" value="WW domain"/>
    <property type="match status" value="1"/>
</dbReference>
<evidence type="ECO:0000256" key="1">
    <source>
        <dbReference type="SAM" id="MobiDB-lite"/>
    </source>
</evidence>
<reference evidence="4" key="2">
    <citation type="submission" date="2022-10" db="EMBL/GenBank/DDBJ databases">
        <authorList>
            <consortium name="ENA_rothamsted_submissions"/>
            <consortium name="culmorum"/>
            <person name="King R."/>
        </authorList>
    </citation>
    <scope>NUCLEOTIDE SEQUENCE</scope>
</reference>
<feature type="domain" description="CUE" evidence="3">
    <location>
        <begin position="148"/>
        <end position="191"/>
    </location>
</feature>
<dbReference type="OrthoDB" id="3045089at2759"/>
<organism evidence="4 5">
    <name type="scientific">Chironomus riparius</name>
    <dbReference type="NCBI Taxonomy" id="315576"/>
    <lineage>
        <taxon>Eukaryota</taxon>
        <taxon>Metazoa</taxon>
        <taxon>Ecdysozoa</taxon>
        <taxon>Arthropoda</taxon>
        <taxon>Hexapoda</taxon>
        <taxon>Insecta</taxon>
        <taxon>Pterygota</taxon>
        <taxon>Neoptera</taxon>
        <taxon>Endopterygota</taxon>
        <taxon>Diptera</taxon>
        <taxon>Nematocera</taxon>
        <taxon>Chironomoidea</taxon>
        <taxon>Chironomidae</taxon>
        <taxon>Chironominae</taxon>
        <taxon>Chironomus</taxon>
    </lineage>
</organism>
<feature type="region of interest" description="Disordered" evidence="1">
    <location>
        <begin position="72"/>
        <end position="115"/>
    </location>
</feature>
<dbReference type="InterPro" id="IPR003892">
    <property type="entry name" value="CUE"/>
</dbReference>
<feature type="region of interest" description="Disordered" evidence="1">
    <location>
        <begin position="334"/>
        <end position="364"/>
    </location>
</feature>